<keyword evidence="4" id="KW-1185">Reference proteome</keyword>
<dbReference type="Pfam" id="PF07833">
    <property type="entry name" value="Cu_amine_oxidN1"/>
    <property type="match status" value="1"/>
</dbReference>
<evidence type="ECO:0000313" key="4">
    <source>
        <dbReference type="Proteomes" id="UP000279029"/>
    </source>
</evidence>
<protein>
    <recommendedName>
        <fullName evidence="2">Mannosyl-glycoprotein endo-beta-N-acetylglucosamidase-like domain-containing protein</fullName>
    </recommendedName>
</protein>
<reference evidence="3 4" key="1">
    <citation type="submission" date="2018-09" db="EMBL/GenBank/DDBJ databases">
        <authorList>
            <person name="Postec A."/>
        </authorList>
    </citation>
    <scope>NUCLEOTIDE SEQUENCE [LARGE SCALE GENOMIC DNA]</scope>
    <source>
        <strain evidence="3">70B-A</strain>
    </source>
</reference>
<dbReference type="InterPro" id="IPR002901">
    <property type="entry name" value="MGlyc_endo_b_GlcNAc-like_dom"/>
</dbReference>
<accession>A0A3P7RW60</accession>
<dbReference type="EMBL" id="LR130778">
    <property type="protein sequence ID" value="VDN47006.1"/>
    <property type="molecule type" value="Genomic_DNA"/>
</dbReference>
<dbReference type="GO" id="GO:0071973">
    <property type="term" value="P:bacterial-type flagellum-dependent cell motility"/>
    <property type="evidence" value="ECO:0007669"/>
    <property type="project" value="TreeGrafter"/>
</dbReference>
<dbReference type="Gene3D" id="1.10.530.10">
    <property type="match status" value="1"/>
</dbReference>
<dbReference type="KEGG" id="cbar:PATL70BA_1131"/>
<gene>
    <name evidence="3" type="ORF">PATL70BA_1131</name>
</gene>
<evidence type="ECO:0000259" key="2">
    <source>
        <dbReference type="SMART" id="SM00047"/>
    </source>
</evidence>
<dbReference type="InterPro" id="IPR012854">
    <property type="entry name" value="Cu_amine_oxidase-like_N"/>
</dbReference>
<dbReference type="InterPro" id="IPR051056">
    <property type="entry name" value="Glycosyl_Hydrolase_73"/>
</dbReference>
<sequence length="698" mass="76660">MKLIRNIILSLTLSALYIVSSSLMTIDGHAQDIRLVVDGKDITQLSTPIIQNGRTMVPIRFVTEEIGATVNWDPTNRTVEVIKGDQSVFLKIGSALVGYNQGASYQVSDVAPLIVGDRTYVPLRLISNAFGIGIEWVNETREVRVDSSKTSVKAPFHEVAITSLSPGQSIHGKTAVTFTFGDRYKATLGEIRLLLVDRQTATGFVVGRTTSVSNSLTYVPSLEDNGNKVMVVALYDKYNKLLAADAVPVNISVTPNIVLEGLVDGETIQKTVVLKPNVNFIAEHITYELTNLGNGKVITVIEQDPYGSYTWTPTKSQEGNYSVKVMAYDAMGNVYYSAPYSFSIQVDLNLSLVGVTEGMTVNRPVTLLASRNFDVRETTYLIKDERTGVETVLATLPYGGYRWFPGESFSGNKALKVSVIDAGGTVRESAYVQVKVDGSPKLQLSGVGPNQVLTSETKLNVSSNVTMDKVSYILTNKSTGSTKIIGQDIPTTDEWIFKPTSSDEGQVSLRAEGYYNGSKIVSETIDFRIYTDKTFGPKAIIEKDKFLAFSSGMAKTSWNNTGMSAALQTAQAILETGWGQSVPQDKYSGKFSYNLFGIKGSATNGSVTSNTWEVYNGVTYRVDANFRAYNNAQESWNDHKSLLLNADRYAPFRDVMYQSSLGAWAIKRAGYATDPQYPIKLMKLIRQYNLKELDRVGI</sequence>
<dbReference type="Pfam" id="PF01832">
    <property type="entry name" value="Glucosaminidase"/>
    <property type="match status" value="1"/>
</dbReference>
<name>A0A3P7RW60_9FIRM</name>
<dbReference type="AlphaFoldDB" id="A0A3P7RW60"/>
<evidence type="ECO:0000256" key="1">
    <source>
        <dbReference type="ARBA" id="ARBA00022801"/>
    </source>
</evidence>
<dbReference type="Gene3D" id="2.60.40.10">
    <property type="entry name" value="Immunoglobulins"/>
    <property type="match status" value="1"/>
</dbReference>
<dbReference type="SMART" id="SM00047">
    <property type="entry name" value="LYZ2"/>
    <property type="match status" value="1"/>
</dbReference>
<proteinExistence type="predicted"/>
<evidence type="ECO:0000313" key="3">
    <source>
        <dbReference type="EMBL" id="VDN47006.1"/>
    </source>
</evidence>
<dbReference type="Gene3D" id="4.10.80.30">
    <property type="entry name" value="DNA polymerase, domain 6"/>
    <property type="match status" value="1"/>
</dbReference>
<keyword evidence="1" id="KW-0378">Hydrolase</keyword>
<dbReference type="Gene3D" id="3.30.457.10">
    <property type="entry name" value="Copper amine oxidase-like, N-terminal domain"/>
    <property type="match status" value="1"/>
</dbReference>
<dbReference type="RefSeq" id="WP_125136412.1">
    <property type="nucleotide sequence ID" value="NZ_LR130778.1"/>
</dbReference>
<dbReference type="SUPFAM" id="SSF55383">
    <property type="entry name" value="Copper amine oxidase, domain N"/>
    <property type="match status" value="1"/>
</dbReference>
<dbReference type="PANTHER" id="PTHR33308:SF9">
    <property type="entry name" value="PEPTIDOGLYCAN HYDROLASE FLGJ"/>
    <property type="match status" value="1"/>
</dbReference>
<feature type="domain" description="Mannosyl-glycoprotein endo-beta-N-acetylglucosamidase-like" evidence="2">
    <location>
        <begin position="533"/>
        <end position="694"/>
    </location>
</feature>
<dbReference type="OrthoDB" id="977752at2"/>
<dbReference type="InterPro" id="IPR013783">
    <property type="entry name" value="Ig-like_fold"/>
</dbReference>
<dbReference type="PANTHER" id="PTHR33308">
    <property type="entry name" value="PEPTIDOGLYCAN HYDROLASE FLGJ"/>
    <property type="match status" value="1"/>
</dbReference>
<dbReference type="GO" id="GO:0004040">
    <property type="term" value="F:amidase activity"/>
    <property type="evidence" value="ECO:0007669"/>
    <property type="project" value="InterPro"/>
</dbReference>
<dbReference type="InterPro" id="IPR036582">
    <property type="entry name" value="Mao_N_sf"/>
</dbReference>
<organism evidence="3 4">
    <name type="scientific">Petrocella atlantisensis</name>
    <dbReference type="NCBI Taxonomy" id="2173034"/>
    <lineage>
        <taxon>Bacteria</taxon>
        <taxon>Bacillati</taxon>
        <taxon>Bacillota</taxon>
        <taxon>Clostridia</taxon>
        <taxon>Lachnospirales</taxon>
        <taxon>Vallitaleaceae</taxon>
        <taxon>Petrocella</taxon>
    </lineage>
</organism>
<dbReference type="PRINTS" id="PR01002">
    <property type="entry name" value="FLGFLGJ"/>
</dbReference>
<dbReference type="Proteomes" id="UP000279029">
    <property type="component" value="Chromosome"/>
</dbReference>